<dbReference type="GO" id="GO:0005737">
    <property type="term" value="C:cytoplasm"/>
    <property type="evidence" value="ECO:0007669"/>
    <property type="project" value="UniProtKB-SubCell"/>
</dbReference>
<dbReference type="GO" id="GO:0003723">
    <property type="term" value="F:RNA binding"/>
    <property type="evidence" value="ECO:0007669"/>
    <property type="project" value="UniProtKB-UniRule"/>
</dbReference>
<keyword evidence="7" id="KW-0175">Coiled coil</keyword>
<dbReference type="PRINTS" id="PR00625">
    <property type="entry name" value="JDOMAIN"/>
</dbReference>
<evidence type="ECO:0000259" key="8">
    <source>
        <dbReference type="PROSITE" id="PS50076"/>
    </source>
</evidence>
<evidence type="ECO:0000256" key="3">
    <source>
        <dbReference type="ARBA" id="ARBA00022490"/>
    </source>
</evidence>
<keyword evidence="4" id="KW-0143">Chaperone</keyword>
<proteinExistence type="predicted"/>
<sequence>MVESIRAMVDKNVDLYEVLNVATDATPEEIKRAFHKLALLHHPDMKSKSIVKQADFRLILACYEILSDPSLRKQYEDLIQRHDKSQFSRVGEIDAQVQEMQQKLREKEARAKNELQELGQCEVKDNEKRPASVNIELLREEGVRKRRALEEASTAKESKASTSIYDLPVQEDLDFNTSRLFTARLKYRHRPEVKFDENIIMEIMSIFGKVKEVELLDADGKYAYALVEFDDISALNSATDYDYSTAQKWDGTRVRKLASLLRSCKKEFGPDGEKWTNNAKVNAVLDQYVQSVSDKKEMAL</sequence>
<dbReference type="InterPro" id="IPR001623">
    <property type="entry name" value="DnaJ_domain"/>
</dbReference>
<dbReference type="OrthoDB" id="436519at2759"/>
<dbReference type="EMBL" id="JAEOAQ010000004">
    <property type="protein sequence ID" value="KAG5418854.1"/>
    <property type="molecule type" value="Genomic_DNA"/>
</dbReference>
<feature type="domain" description="RRM" evidence="9">
    <location>
        <begin position="178"/>
        <end position="257"/>
    </location>
</feature>
<dbReference type="InterPro" id="IPR000504">
    <property type="entry name" value="RRM_dom"/>
</dbReference>
<dbReference type="Gene3D" id="1.10.287.110">
    <property type="entry name" value="DnaJ domain"/>
    <property type="match status" value="1"/>
</dbReference>
<evidence type="ECO:0000256" key="2">
    <source>
        <dbReference type="ARBA" id="ARBA00004496"/>
    </source>
</evidence>
<keyword evidence="3" id="KW-0963">Cytoplasm</keyword>
<dbReference type="InterPro" id="IPR052094">
    <property type="entry name" value="Pre-mRNA-splicing_ERAD"/>
</dbReference>
<feature type="domain" description="J" evidence="8">
    <location>
        <begin position="14"/>
        <end position="79"/>
    </location>
</feature>
<dbReference type="GO" id="GO:0000390">
    <property type="term" value="P:spliceosomal complex disassembly"/>
    <property type="evidence" value="ECO:0007669"/>
    <property type="project" value="TreeGrafter"/>
</dbReference>
<protein>
    <recommendedName>
        <fullName evidence="12">J domain-containing protein</fullName>
    </recommendedName>
</protein>
<evidence type="ECO:0000256" key="6">
    <source>
        <dbReference type="PROSITE-ProRule" id="PRU00176"/>
    </source>
</evidence>
<evidence type="ECO:0000259" key="9">
    <source>
        <dbReference type="PROSITE" id="PS50102"/>
    </source>
</evidence>
<comment type="subcellular location">
    <subcellularLocation>
        <location evidence="2">Cytoplasm</location>
    </subcellularLocation>
    <subcellularLocation>
        <location evidence="1">Nucleus</location>
    </subcellularLocation>
</comment>
<evidence type="ECO:0000256" key="1">
    <source>
        <dbReference type="ARBA" id="ARBA00004123"/>
    </source>
</evidence>
<dbReference type="GO" id="GO:0005681">
    <property type="term" value="C:spliceosomal complex"/>
    <property type="evidence" value="ECO:0007669"/>
    <property type="project" value="TreeGrafter"/>
</dbReference>
<evidence type="ECO:0008006" key="12">
    <source>
        <dbReference type="Google" id="ProtNLM"/>
    </source>
</evidence>
<evidence type="ECO:0000256" key="7">
    <source>
        <dbReference type="SAM" id="Coils"/>
    </source>
</evidence>
<reference evidence="10 11" key="1">
    <citation type="submission" date="2020-12" db="EMBL/GenBank/DDBJ databases">
        <title>Effect of drift, selection, and recombination on the evolution of hybrid genomes in Candida yeast pathogens.</title>
        <authorList>
            <person name="Mixao V."/>
            <person name="Ksiezopolska E."/>
            <person name="Saus E."/>
            <person name="Boekhout T."/>
            <person name="Gacser A."/>
            <person name="Gabaldon T."/>
        </authorList>
    </citation>
    <scope>NUCLEOTIDE SEQUENCE [LARGE SCALE GENOMIC DNA]</scope>
    <source>
        <strain evidence="10 11">BP57</strain>
    </source>
</reference>
<dbReference type="PANTHER" id="PTHR44313">
    <property type="entry name" value="DNAJ HOMOLOG SUBFAMILY C MEMBER 17"/>
    <property type="match status" value="1"/>
</dbReference>
<dbReference type="InterPro" id="IPR018253">
    <property type="entry name" value="DnaJ_domain_CS"/>
</dbReference>
<dbReference type="RefSeq" id="XP_067547970.1">
    <property type="nucleotide sequence ID" value="XM_067692552.1"/>
</dbReference>
<dbReference type="CDD" id="cd00590">
    <property type="entry name" value="RRM_SF"/>
    <property type="match status" value="1"/>
</dbReference>
<keyword evidence="5" id="KW-0539">Nucleus</keyword>
<dbReference type="AlphaFoldDB" id="A0A8H7ZE35"/>
<dbReference type="SMART" id="SM00271">
    <property type="entry name" value="DnaJ"/>
    <property type="match status" value="1"/>
</dbReference>
<dbReference type="Proteomes" id="UP000669133">
    <property type="component" value="Unassembled WGS sequence"/>
</dbReference>
<dbReference type="Pfam" id="PF00226">
    <property type="entry name" value="DnaJ"/>
    <property type="match status" value="1"/>
</dbReference>
<gene>
    <name evidence="10" type="ORF">I9W82_003572</name>
</gene>
<evidence type="ECO:0000256" key="5">
    <source>
        <dbReference type="ARBA" id="ARBA00023242"/>
    </source>
</evidence>
<keyword evidence="11" id="KW-1185">Reference proteome</keyword>
<organism evidence="10 11">
    <name type="scientific">Candida metapsilosis</name>
    <dbReference type="NCBI Taxonomy" id="273372"/>
    <lineage>
        <taxon>Eukaryota</taxon>
        <taxon>Fungi</taxon>
        <taxon>Dikarya</taxon>
        <taxon>Ascomycota</taxon>
        <taxon>Saccharomycotina</taxon>
        <taxon>Pichiomycetes</taxon>
        <taxon>Debaryomycetaceae</taxon>
        <taxon>Candida/Lodderomyces clade</taxon>
        <taxon>Candida</taxon>
    </lineage>
</organism>
<dbReference type="CDD" id="cd06257">
    <property type="entry name" value="DnaJ"/>
    <property type="match status" value="1"/>
</dbReference>
<dbReference type="PROSITE" id="PS00636">
    <property type="entry name" value="DNAJ_1"/>
    <property type="match status" value="1"/>
</dbReference>
<evidence type="ECO:0000313" key="10">
    <source>
        <dbReference type="EMBL" id="KAG5418854.1"/>
    </source>
</evidence>
<evidence type="ECO:0000256" key="4">
    <source>
        <dbReference type="ARBA" id="ARBA00023186"/>
    </source>
</evidence>
<feature type="coiled-coil region" evidence="7">
    <location>
        <begin position="90"/>
        <end position="124"/>
    </location>
</feature>
<dbReference type="InterPro" id="IPR036869">
    <property type="entry name" value="J_dom_sf"/>
</dbReference>
<evidence type="ECO:0000313" key="11">
    <source>
        <dbReference type="Proteomes" id="UP000669133"/>
    </source>
</evidence>
<keyword evidence="6" id="KW-0694">RNA-binding</keyword>
<dbReference type="PANTHER" id="PTHR44313:SF1">
    <property type="entry name" value="DNAJ HOMOLOG SUBFAMILY C MEMBER 17"/>
    <property type="match status" value="1"/>
</dbReference>
<dbReference type="PROSITE" id="PS50076">
    <property type="entry name" value="DNAJ_2"/>
    <property type="match status" value="1"/>
</dbReference>
<accession>A0A8H7ZE35</accession>
<dbReference type="SUPFAM" id="SSF46565">
    <property type="entry name" value="Chaperone J-domain"/>
    <property type="match status" value="1"/>
</dbReference>
<comment type="caution">
    <text evidence="10">The sequence shown here is derived from an EMBL/GenBank/DDBJ whole genome shotgun (WGS) entry which is preliminary data.</text>
</comment>
<dbReference type="PROSITE" id="PS50102">
    <property type="entry name" value="RRM"/>
    <property type="match status" value="1"/>
</dbReference>
<dbReference type="GeneID" id="93652201"/>
<name>A0A8H7ZE35_9ASCO</name>